<evidence type="ECO:0000256" key="5">
    <source>
        <dbReference type="ARBA" id="ARBA00022801"/>
    </source>
</evidence>
<dbReference type="PROSITE" id="PS51286">
    <property type="entry name" value="RAP"/>
    <property type="match status" value="1"/>
</dbReference>
<dbReference type="InterPro" id="IPR036649">
    <property type="entry name" value="Pyrophosphatase_sf"/>
</dbReference>
<sequence length="993" mass="113898">MRAVSLALRNGGAVARLRAAVTPVRYFSAYSPEIVGSAGTAEYRMHFKDGNGNKISPWHDIPLKSGEHFNCLIEIPKNTKPKMEVAVKEEMNPIAQDVKKGKLRDYHGPIFWNYGMLPQTWEDPNVTHKETNCAGDNDPVDIVEIGAEALAQGSVEKVKVLGALAMIDDGELDWKIIGIRAADSLAAELNDIADVEAKCPGVISGIREWFRWYKTPDGKPLNAFGYEEKALDKKFALEVIEETHDAWKKLREGSTDKGKLWAREGYALLTRFNELCKTSAGVGSVFHARMRPEERMTLRAVRDEMRLRKKGIARFNKRWRSWAQNRVRQFRLPLPVTLTSDTALMDANYITACVQKAAALRKHDVKLWFGYSKRILELREELQPDQLGYIMWGYGKSSFLDASFYREILPTIKEQVPNFQSHALMSLMWCLKRIRWHDGHLNRAAAQHALDSIEALRPSDFIKVTNALAQLGLRDTGLREALSRVAVPKLEETFAQQFRDAVNPVTIGRLWNDEVTAYLLERFRKIFITARPMHLLKAYESAVVCRIQRPQVWRMLSKDSKSFYVRLSQRHIADKGKEPSQLHWDVSRHLADLGEAHRNSFRWGPLYIDIGLEQIEVDERRRCVMVDGPSSFFYCSDQYLPAKHLQHETLTSLGWDVRRVRWDDWLELGNDDSRKRQYLQTLIADARPVAEELRDRAQLPLAEVQEKLRLQMVDIFRDSPMHSFIWLFSTKSADYLLDLGGNITEHEQRELFQAYFVPLTDANGVRYWHSDRSEQLLYFRSPEQIWVLSSAAQLKVPIARSTDLKEWQLGSETVSLGFHLHLPKTAETFVGELYQYFGQHKDSPCFKRWKLPQLFLLKSIAGLWVIRGPSCKDLCTSSNLIDKRIERASCTVAEEWPEPPEPASSSTPAQPEADKKRRVTIGYNMERVRQYVKDEHARGLLTREGEDCDMKVKYEVFGRACYKPSDNVAAVLFSPKSTDYVLDLGAHIGTILA</sequence>
<evidence type="ECO:0000256" key="7">
    <source>
        <dbReference type="SAM" id="MobiDB-lite"/>
    </source>
</evidence>
<proteinExistence type="inferred from homology"/>
<evidence type="ECO:0000259" key="8">
    <source>
        <dbReference type="PROSITE" id="PS51286"/>
    </source>
</evidence>
<feature type="domain" description="RAP" evidence="8">
    <location>
        <begin position="622"/>
        <end position="681"/>
    </location>
</feature>
<dbReference type="GO" id="GO:0006796">
    <property type="term" value="P:phosphate-containing compound metabolic process"/>
    <property type="evidence" value="ECO:0007669"/>
    <property type="project" value="InterPro"/>
</dbReference>
<feature type="region of interest" description="Disordered" evidence="7">
    <location>
        <begin position="894"/>
        <end position="917"/>
    </location>
</feature>
<accession>A0A1Q9E931</accession>
<dbReference type="GO" id="GO:0004427">
    <property type="term" value="F:inorganic diphosphate phosphatase activity"/>
    <property type="evidence" value="ECO:0007669"/>
    <property type="project" value="UniProtKB-EC"/>
</dbReference>
<dbReference type="Proteomes" id="UP000186817">
    <property type="component" value="Unassembled WGS sequence"/>
</dbReference>
<dbReference type="EMBL" id="LSRX01000222">
    <property type="protein sequence ID" value="OLQ03934.1"/>
    <property type="molecule type" value="Genomic_DNA"/>
</dbReference>
<dbReference type="CDD" id="cd00412">
    <property type="entry name" value="pyrophosphatase"/>
    <property type="match status" value="1"/>
</dbReference>
<name>A0A1Q9E931_SYMMI</name>
<comment type="similarity">
    <text evidence="2">Belongs to the PPase family.</text>
</comment>
<dbReference type="PANTHER" id="PTHR10286">
    <property type="entry name" value="INORGANIC PYROPHOSPHATASE"/>
    <property type="match status" value="1"/>
</dbReference>
<evidence type="ECO:0000256" key="3">
    <source>
        <dbReference type="ARBA" id="ARBA00012146"/>
    </source>
</evidence>
<dbReference type="InterPro" id="IPR008162">
    <property type="entry name" value="Pyrophosphatase"/>
</dbReference>
<protein>
    <recommendedName>
        <fullName evidence="3">inorganic diphosphatase</fullName>
        <ecNumber evidence="3">3.6.1.1</ecNumber>
    </recommendedName>
</protein>
<evidence type="ECO:0000256" key="6">
    <source>
        <dbReference type="ARBA" id="ARBA00022842"/>
    </source>
</evidence>
<keyword evidence="5" id="KW-0378">Hydrolase</keyword>
<dbReference type="EC" id="3.6.1.1" evidence="3"/>
<keyword evidence="4" id="KW-0479">Metal-binding</keyword>
<dbReference type="SMART" id="SM00952">
    <property type="entry name" value="RAP"/>
    <property type="match status" value="1"/>
</dbReference>
<comment type="cofactor">
    <cofactor evidence="1">
        <name>Mg(2+)</name>
        <dbReference type="ChEBI" id="CHEBI:18420"/>
    </cofactor>
</comment>
<dbReference type="Pfam" id="PF00719">
    <property type="entry name" value="Pyrophosphatase"/>
    <property type="match status" value="1"/>
</dbReference>
<keyword evidence="10" id="KW-1185">Reference proteome</keyword>
<dbReference type="Gene3D" id="3.90.80.10">
    <property type="entry name" value="Inorganic pyrophosphatase"/>
    <property type="match status" value="1"/>
</dbReference>
<dbReference type="AlphaFoldDB" id="A0A1Q9E931"/>
<gene>
    <name evidence="9" type="primary">ppa1</name>
    <name evidence="9" type="ORF">AK812_SmicGene13034</name>
</gene>
<evidence type="ECO:0000256" key="4">
    <source>
        <dbReference type="ARBA" id="ARBA00022723"/>
    </source>
</evidence>
<dbReference type="PROSITE" id="PS00387">
    <property type="entry name" value="PPASE"/>
    <property type="match status" value="1"/>
</dbReference>
<keyword evidence="6" id="KW-0460">Magnesium</keyword>
<dbReference type="SUPFAM" id="SSF50324">
    <property type="entry name" value="Inorganic pyrophosphatase"/>
    <property type="match status" value="1"/>
</dbReference>
<comment type="caution">
    <text evidence="9">The sequence shown here is derived from an EMBL/GenBank/DDBJ whole genome shotgun (WGS) entry which is preliminary data.</text>
</comment>
<evidence type="ECO:0000256" key="1">
    <source>
        <dbReference type="ARBA" id="ARBA00001946"/>
    </source>
</evidence>
<organism evidence="9 10">
    <name type="scientific">Symbiodinium microadriaticum</name>
    <name type="common">Dinoflagellate</name>
    <name type="synonym">Zooxanthella microadriatica</name>
    <dbReference type="NCBI Taxonomy" id="2951"/>
    <lineage>
        <taxon>Eukaryota</taxon>
        <taxon>Sar</taxon>
        <taxon>Alveolata</taxon>
        <taxon>Dinophyceae</taxon>
        <taxon>Suessiales</taxon>
        <taxon>Symbiodiniaceae</taxon>
        <taxon>Symbiodinium</taxon>
    </lineage>
</organism>
<dbReference type="OrthoDB" id="1608002at2759"/>
<evidence type="ECO:0000256" key="2">
    <source>
        <dbReference type="ARBA" id="ARBA00006220"/>
    </source>
</evidence>
<evidence type="ECO:0000313" key="10">
    <source>
        <dbReference type="Proteomes" id="UP000186817"/>
    </source>
</evidence>
<evidence type="ECO:0000313" key="9">
    <source>
        <dbReference type="EMBL" id="OLQ03934.1"/>
    </source>
</evidence>
<dbReference type="Pfam" id="PF08373">
    <property type="entry name" value="RAP"/>
    <property type="match status" value="1"/>
</dbReference>
<dbReference type="InterPro" id="IPR013584">
    <property type="entry name" value="RAP"/>
</dbReference>
<reference evidence="9 10" key="1">
    <citation type="submission" date="2016-02" db="EMBL/GenBank/DDBJ databases">
        <title>Genome analysis of coral dinoflagellate symbionts highlights evolutionary adaptations to a symbiotic lifestyle.</title>
        <authorList>
            <person name="Aranda M."/>
            <person name="Li Y."/>
            <person name="Liew Y.J."/>
            <person name="Baumgarten S."/>
            <person name="Simakov O."/>
            <person name="Wilson M."/>
            <person name="Piel J."/>
            <person name="Ashoor H."/>
            <person name="Bougouffa S."/>
            <person name="Bajic V.B."/>
            <person name="Ryu T."/>
            <person name="Ravasi T."/>
            <person name="Bayer T."/>
            <person name="Micklem G."/>
            <person name="Kim H."/>
            <person name="Bhak J."/>
            <person name="Lajeunesse T.C."/>
            <person name="Voolstra C.R."/>
        </authorList>
    </citation>
    <scope>NUCLEOTIDE SEQUENCE [LARGE SCALE GENOMIC DNA]</scope>
    <source>
        <strain evidence="9 10">CCMP2467</strain>
    </source>
</reference>
<dbReference type="GO" id="GO:0005737">
    <property type="term" value="C:cytoplasm"/>
    <property type="evidence" value="ECO:0007669"/>
    <property type="project" value="InterPro"/>
</dbReference>
<dbReference type="GO" id="GO:0000287">
    <property type="term" value="F:magnesium ion binding"/>
    <property type="evidence" value="ECO:0007669"/>
    <property type="project" value="InterPro"/>
</dbReference>